<reference evidence="2 3" key="1">
    <citation type="submission" date="2007-10" db="EMBL/GenBank/DDBJ databases">
        <authorList>
            <person name="Yayanos A."/>
            <person name="Ferriera S."/>
            <person name="Johnson J."/>
            <person name="Kravitz S."/>
            <person name="Halpern A."/>
            <person name="Remington K."/>
            <person name="Beeson K."/>
            <person name="Tran B."/>
            <person name="Rogers Y.-H."/>
            <person name="Friedman R."/>
            <person name="Venter J.C."/>
        </authorList>
    </citation>
    <scope>NUCLEOTIDE SEQUENCE [LARGE SCALE GENOMIC DNA]</scope>
    <source>
        <strain evidence="2 3">KT99</strain>
    </source>
</reference>
<comment type="caution">
    <text evidence="2">The sequence shown here is derived from an EMBL/GenBank/DDBJ whole genome shotgun (WGS) entry which is preliminary data.</text>
</comment>
<keyword evidence="1" id="KW-1133">Transmembrane helix</keyword>
<dbReference type="RefSeq" id="WP_005496027.1">
    <property type="nucleotide sequence ID" value="NZ_ABIC01000002.1"/>
</dbReference>
<keyword evidence="1" id="KW-0812">Transmembrane</keyword>
<evidence type="ECO:0000313" key="2">
    <source>
        <dbReference type="EMBL" id="EDQ02538.1"/>
    </source>
</evidence>
<evidence type="ECO:0000313" key="3">
    <source>
        <dbReference type="Proteomes" id="UP000005839"/>
    </source>
</evidence>
<dbReference type="STRING" id="314608.KT99_18512"/>
<gene>
    <name evidence="2" type="ORF">KT99_18512</name>
</gene>
<keyword evidence="1" id="KW-0472">Membrane</keyword>
<dbReference type="EMBL" id="ABIC01000002">
    <property type="protein sequence ID" value="EDQ02538.1"/>
    <property type="molecule type" value="Genomic_DNA"/>
</dbReference>
<keyword evidence="3" id="KW-1185">Reference proteome</keyword>
<accession>A9CWK2</accession>
<sequence>MAMNASMQKLMKISGFFRVLVLVATAAVVVYLGYSYLVLDEIRFETSMLFFDLWYHDGASHGVLLAIQTPLLMGVYWLQRLLSHFQQGQFLVMRRCVVISG</sequence>
<dbReference type="AlphaFoldDB" id="A9CWK2"/>
<proteinExistence type="predicted"/>
<feature type="transmembrane region" description="Helical" evidence="1">
    <location>
        <begin position="59"/>
        <end position="78"/>
    </location>
</feature>
<evidence type="ECO:0000256" key="1">
    <source>
        <dbReference type="SAM" id="Phobius"/>
    </source>
</evidence>
<protein>
    <submittedName>
        <fullName evidence="2">Uncharacterized protein</fullName>
    </submittedName>
</protein>
<name>A9CWK2_9GAMM</name>
<organism evidence="2 3">
    <name type="scientific">Shewanella benthica KT99</name>
    <dbReference type="NCBI Taxonomy" id="314608"/>
    <lineage>
        <taxon>Bacteria</taxon>
        <taxon>Pseudomonadati</taxon>
        <taxon>Pseudomonadota</taxon>
        <taxon>Gammaproteobacteria</taxon>
        <taxon>Alteromonadales</taxon>
        <taxon>Shewanellaceae</taxon>
        <taxon>Shewanella</taxon>
    </lineage>
</organism>
<dbReference type="Proteomes" id="UP000005839">
    <property type="component" value="Unassembled WGS sequence"/>
</dbReference>